<evidence type="ECO:0000313" key="2">
    <source>
        <dbReference type="Proteomes" id="UP001164250"/>
    </source>
</evidence>
<keyword evidence="2" id="KW-1185">Reference proteome</keyword>
<gene>
    <name evidence="1" type="ORF">Patl1_20001</name>
</gene>
<comment type="caution">
    <text evidence="1">The sequence shown here is derived from an EMBL/GenBank/DDBJ whole genome shotgun (WGS) entry which is preliminary data.</text>
</comment>
<dbReference type="Proteomes" id="UP001164250">
    <property type="component" value="Chromosome 4"/>
</dbReference>
<name>A0ACC1BHT4_9ROSI</name>
<organism evidence="1 2">
    <name type="scientific">Pistacia atlantica</name>
    <dbReference type="NCBI Taxonomy" id="434234"/>
    <lineage>
        <taxon>Eukaryota</taxon>
        <taxon>Viridiplantae</taxon>
        <taxon>Streptophyta</taxon>
        <taxon>Embryophyta</taxon>
        <taxon>Tracheophyta</taxon>
        <taxon>Spermatophyta</taxon>
        <taxon>Magnoliopsida</taxon>
        <taxon>eudicotyledons</taxon>
        <taxon>Gunneridae</taxon>
        <taxon>Pentapetalae</taxon>
        <taxon>rosids</taxon>
        <taxon>malvids</taxon>
        <taxon>Sapindales</taxon>
        <taxon>Anacardiaceae</taxon>
        <taxon>Pistacia</taxon>
    </lineage>
</organism>
<dbReference type="EMBL" id="CM047900">
    <property type="protein sequence ID" value="KAJ0098407.1"/>
    <property type="molecule type" value="Genomic_DNA"/>
</dbReference>
<proteinExistence type="predicted"/>
<sequence>MIDLKEFSSFIPLTAAALALISAIFVLRFRPAKSPKKTKKYPPIGTTILGPALNFPRLHDFTAGLARKYKTYRLPLLFRNEIFPSDLQLLNTSSRQTFLTMTRLWKQGLYQYNILTDLLGDGIFAVDGDKWKHQRKLSSYEFSTKILRDFSSVVFKTTAVKLARKVSEASVSNRSLDMQV</sequence>
<reference evidence="2" key="1">
    <citation type="journal article" date="2023" name="G3 (Bethesda)">
        <title>Genome assembly and association tests identify interacting loci associated with vigor, precocity, and sex in interspecific pistachio rootstocks.</title>
        <authorList>
            <person name="Palmer W."/>
            <person name="Jacygrad E."/>
            <person name="Sagayaradj S."/>
            <person name="Cavanaugh K."/>
            <person name="Han R."/>
            <person name="Bertier L."/>
            <person name="Beede B."/>
            <person name="Kafkas S."/>
            <person name="Golino D."/>
            <person name="Preece J."/>
            <person name="Michelmore R."/>
        </authorList>
    </citation>
    <scope>NUCLEOTIDE SEQUENCE [LARGE SCALE GENOMIC DNA]</scope>
</reference>
<accession>A0ACC1BHT4</accession>
<evidence type="ECO:0000313" key="1">
    <source>
        <dbReference type="EMBL" id="KAJ0098407.1"/>
    </source>
</evidence>
<protein>
    <submittedName>
        <fullName evidence="1">Uncharacterized protein</fullName>
    </submittedName>
</protein>